<accession>A0AAP0KYD0</accession>
<dbReference type="AlphaFoldDB" id="A0AAP0KYD0"/>
<proteinExistence type="predicted"/>
<keyword evidence="3" id="KW-1185">Reference proteome</keyword>
<evidence type="ECO:0000313" key="2">
    <source>
        <dbReference type="EMBL" id="KAK9160159.1"/>
    </source>
</evidence>
<feature type="compositionally biased region" description="Low complexity" evidence="1">
    <location>
        <begin position="148"/>
        <end position="157"/>
    </location>
</feature>
<feature type="region of interest" description="Disordered" evidence="1">
    <location>
        <begin position="34"/>
        <end position="62"/>
    </location>
</feature>
<name>A0AAP0KYD0_9MAGN</name>
<organism evidence="2 3">
    <name type="scientific">Stephania yunnanensis</name>
    <dbReference type="NCBI Taxonomy" id="152371"/>
    <lineage>
        <taxon>Eukaryota</taxon>
        <taxon>Viridiplantae</taxon>
        <taxon>Streptophyta</taxon>
        <taxon>Embryophyta</taxon>
        <taxon>Tracheophyta</taxon>
        <taxon>Spermatophyta</taxon>
        <taxon>Magnoliopsida</taxon>
        <taxon>Ranunculales</taxon>
        <taxon>Menispermaceae</taxon>
        <taxon>Menispermoideae</taxon>
        <taxon>Cissampelideae</taxon>
        <taxon>Stephania</taxon>
    </lineage>
</organism>
<dbReference type="Pfam" id="PF03004">
    <property type="entry name" value="Transposase_24"/>
    <property type="match status" value="1"/>
</dbReference>
<feature type="region of interest" description="Disordered" evidence="1">
    <location>
        <begin position="401"/>
        <end position="466"/>
    </location>
</feature>
<evidence type="ECO:0000256" key="1">
    <source>
        <dbReference type="SAM" id="MobiDB-lite"/>
    </source>
</evidence>
<comment type="caution">
    <text evidence="2">The sequence shown here is derived from an EMBL/GenBank/DDBJ whole genome shotgun (WGS) entry which is preliminary data.</text>
</comment>
<feature type="compositionally biased region" description="Basic and acidic residues" evidence="1">
    <location>
        <begin position="401"/>
        <end position="438"/>
    </location>
</feature>
<protein>
    <submittedName>
        <fullName evidence="2">Uncharacterized protein</fullName>
    </submittedName>
</protein>
<dbReference type="EMBL" id="JBBNAF010000003">
    <property type="protein sequence ID" value="KAK9160159.1"/>
    <property type="molecule type" value="Genomic_DNA"/>
</dbReference>
<dbReference type="InterPro" id="IPR004252">
    <property type="entry name" value="Probable_transposase_24"/>
</dbReference>
<sequence length="561" mass="64227">MTTSDNAFQADLNENMDIVEVDVHPFASAAINQTSEIVSDNDEFETNADDEEDDEFTSSSDIDIYTIYMARRRGRGNPEDEDVEDINRHPEETSTTGHVYPHDHSIRLSSSHHATPSPSGHPAHSPGVGDEHTSTSRRPPAPHRHSFARSSSSRLRSSIPQPLEEIPDFFRPPIAPADGENPLIYLIAEQGLYPSSVAAKKMSLVFKSGYLKEGWKWEYVPQAQRDIYWLHWKVFFTWDLPMSFAIYDAWCRRAAIRYTGNIYLIAKKRITPVYLTEEEKKLQRRPTWKEMFRHLHTHGHDGQSFVDQRSAKIDAELTRRLEEISTQTPDTSIDEDAVYLEVVPEVKGRVYGLGSQGYHRSIYSGGASSSQGPAYGLHELEELQRDHQRLQETLLKERMERQEQMQRDKMERQEETREMQDRLARTERSGPQSDDHPGHLTTEITPSQSGHPHDHRSGHLISPHRRMSEDQRHLLDDHNEFMEQIMPPPRPPPRQEYVQRSRLICVLHKEANLPHHLGCKFQRILCHPPAAATEALTPSHRDVTGSGWGEGGSSCFRLPCG</sequence>
<dbReference type="Proteomes" id="UP001420932">
    <property type="component" value="Unassembled WGS sequence"/>
</dbReference>
<gene>
    <name evidence="2" type="ORF">Syun_006500</name>
</gene>
<feature type="region of interest" description="Disordered" evidence="1">
    <location>
        <begin position="90"/>
        <end position="157"/>
    </location>
</feature>
<feature type="compositionally biased region" description="Acidic residues" evidence="1">
    <location>
        <begin position="39"/>
        <end position="56"/>
    </location>
</feature>
<feature type="compositionally biased region" description="Low complexity" evidence="1">
    <location>
        <begin position="109"/>
        <end position="127"/>
    </location>
</feature>
<evidence type="ECO:0000313" key="3">
    <source>
        <dbReference type="Proteomes" id="UP001420932"/>
    </source>
</evidence>
<reference evidence="2 3" key="1">
    <citation type="submission" date="2024-01" db="EMBL/GenBank/DDBJ databases">
        <title>Genome assemblies of Stephania.</title>
        <authorList>
            <person name="Yang L."/>
        </authorList>
    </citation>
    <scope>NUCLEOTIDE SEQUENCE [LARGE SCALE GENOMIC DNA]</scope>
    <source>
        <strain evidence="2">YNDBR</strain>
        <tissue evidence="2">Leaf</tissue>
    </source>
</reference>